<evidence type="ECO:0000313" key="11">
    <source>
        <dbReference type="Proteomes" id="UP001597221"/>
    </source>
</evidence>
<feature type="binding site" evidence="8">
    <location>
        <begin position="26"/>
        <end position="31"/>
    </location>
    <ligand>
        <name>ATP</name>
        <dbReference type="ChEBI" id="CHEBI:30616"/>
    </ligand>
</feature>
<dbReference type="InterPro" id="IPR014729">
    <property type="entry name" value="Rossmann-like_a/b/a_fold"/>
</dbReference>
<dbReference type="GO" id="GO:0032267">
    <property type="term" value="F:tRNA(Ile)-lysidine synthase activity"/>
    <property type="evidence" value="ECO:0007669"/>
    <property type="project" value="UniProtKB-EC"/>
</dbReference>
<dbReference type="InterPro" id="IPR015262">
    <property type="entry name" value="tRNA_Ile_lys_synt_subst-bd"/>
</dbReference>
<proteinExistence type="inferred from homology"/>
<comment type="catalytic activity">
    <reaction evidence="7 8">
        <text>cytidine(34) in tRNA(Ile2) + L-lysine + ATP = lysidine(34) in tRNA(Ile2) + AMP + diphosphate + H(+)</text>
        <dbReference type="Rhea" id="RHEA:43744"/>
        <dbReference type="Rhea" id="RHEA-COMP:10625"/>
        <dbReference type="Rhea" id="RHEA-COMP:10670"/>
        <dbReference type="ChEBI" id="CHEBI:15378"/>
        <dbReference type="ChEBI" id="CHEBI:30616"/>
        <dbReference type="ChEBI" id="CHEBI:32551"/>
        <dbReference type="ChEBI" id="CHEBI:33019"/>
        <dbReference type="ChEBI" id="CHEBI:82748"/>
        <dbReference type="ChEBI" id="CHEBI:83665"/>
        <dbReference type="ChEBI" id="CHEBI:456215"/>
        <dbReference type="EC" id="6.3.4.19"/>
    </reaction>
</comment>
<dbReference type="Pfam" id="PF11734">
    <property type="entry name" value="TilS_C"/>
    <property type="match status" value="1"/>
</dbReference>
<comment type="subcellular location">
    <subcellularLocation>
        <location evidence="1 8">Cytoplasm</location>
    </subcellularLocation>
</comment>
<comment type="domain">
    <text evidence="8">The N-terminal region contains the highly conserved SGGXDS motif, predicted to be a P-loop motif involved in ATP binding.</text>
</comment>
<dbReference type="PANTHER" id="PTHR43033">
    <property type="entry name" value="TRNA(ILE)-LYSIDINE SYNTHASE-RELATED"/>
    <property type="match status" value="1"/>
</dbReference>
<dbReference type="Proteomes" id="UP001597221">
    <property type="component" value="Unassembled WGS sequence"/>
</dbReference>
<keyword evidence="3 8" id="KW-0436">Ligase</keyword>
<dbReference type="InterPro" id="IPR011063">
    <property type="entry name" value="TilS/TtcA_N"/>
</dbReference>
<keyword evidence="6 8" id="KW-0067">ATP-binding</keyword>
<evidence type="ECO:0000259" key="9">
    <source>
        <dbReference type="SMART" id="SM00977"/>
    </source>
</evidence>
<evidence type="ECO:0000313" key="10">
    <source>
        <dbReference type="EMBL" id="MFD1606669.1"/>
    </source>
</evidence>
<evidence type="ECO:0000256" key="6">
    <source>
        <dbReference type="ARBA" id="ARBA00022840"/>
    </source>
</evidence>
<dbReference type="Pfam" id="PF01171">
    <property type="entry name" value="ATP_bind_3"/>
    <property type="match status" value="1"/>
</dbReference>
<evidence type="ECO:0000256" key="3">
    <source>
        <dbReference type="ARBA" id="ARBA00022598"/>
    </source>
</evidence>
<dbReference type="HAMAP" id="MF_01161">
    <property type="entry name" value="tRNA_Ile_lys_synt"/>
    <property type="match status" value="1"/>
</dbReference>
<dbReference type="Gene3D" id="3.30.465.60">
    <property type="match status" value="1"/>
</dbReference>
<organism evidence="10 11">
    <name type="scientific">Oceanobacillus luteolus</name>
    <dbReference type="NCBI Taxonomy" id="1274358"/>
    <lineage>
        <taxon>Bacteria</taxon>
        <taxon>Bacillati</taxon>
        <taxon>Bacillota</taxon>
        <taxon>Bacilli</taxon>
        <taxon>Bacillales</taxon>
        <taxon>Bacillaceae</taxon>
        <taxon>Oceanobacillus</taxon>
    </lineage>
</organism>
<comment type="function">
    <text evidence="8">Ligates lysine onto the cytidine present at position 34 of the AUA codon-specific tRNA(Ile) that contains the anticodon CAU, in an ATP-dependent manner. Cytidine is converted to lysidine, thus changing the amino acid specificity of the tRNA from methionine to isoleucine.</text>
</comment>
<evidence type="ECO:0000256" key="8">
    <source>
        <dbReference type="HAMAP-Rule" id="MF_01161"/>
    </source>
</evidence>
<dbReference type="EMBL" id="JBHUDE010000009">
    <property type="protein sequence ID" value="MFD1606669.1"/>
    <property type="molecule type" value="Genomic_DNA"/>
</dbReference>
<comment type="similarity">
    <text evidence="8">Belongs to the tRNA(Ile)-lysidine synthase family.</text>
</comment>
<evidence type="ECO:0000256" key="1">
    <source>
        <dbReference type="ARBA" id="ARBA00004496"/>
    </source>
</evidence>
<feature type="domain" description="Lysidine-tRNA(Ile) synthetase C-terminal" evidence="9">
    <location>
        <begin position="385"/>
        <end position="448"/>
    </location>
</feature>
<dbReference type="InterPro" id="IPR012795">
    <property type="entry name" value="tRNA_Ile_lys_synt_N"/>
</dbReference>
<gene>
    <name evidence="8 10" type="primary">tilS</name>
    <name evidence="10" type="ORF">ACFSBH_03200</name>
</gene>
<keyword evidence="5 8" id="KW-0547">Nucleotide-binding</keyword>
<evidence type="ECO:0000256" key="7">
    <source>
        <dbReference type="ARBA" id="ARBA00048539"/>
    </source>
</evidence>
<dbReference type="NCBIfam" id="TIGR02433">
    <property type="entry name" value="lysidine_TilS_C"/>
    <property type="match status" value="1"/>
</dbReference>
<accession>A0ABW4HMD2</accession>
<keyword evidence="2 8" id="KW-0963">Cytoplasm</keyword>
<evidence type="ECO:0000256" key="4">
    <source>
        <dbReference type="ARBA" id="ARBA00022694"/>
    </source>
</evidence>
<dbReference type="SUPFAM" id="SSF82829">
    <property type="entry name" value="MesJ substrate recognition domain-like"/>
    <property type="match status" value="1"/>
</dbReference>
<keyword evidence="11" id="KW-1185">Reference proteome</keyword>
<dbReference type="SUPFAM" id="SSF56037">
    <property type="entry name" value="PheT/TilS domain"/>
    <property type="match status" value="1"/>
</dbReference>
<dbReference type="NCBIfam" id="TIGR02432">
    <property type="entry name" value="lysidine_TilS_N"/>
    <property type="match status" value="1"/>
</dbReference>
<protein>
    <recommendedName>
        <fullName evidence="8">tRNA(Ile)-lysidine synthase</fullName>
        <ecNumber evidence="8">6.3.4.19</ecNumber>
    </recommendedName>
    <alternativeName>
        <fullName evidence="8">tRNA(Ile)-2-lysyl-cytidine synthase</fullName>
    </alternativeName>
    <alternativeName>
        <fullName evidence="8">tRNA(Ile)-lysidine synthetase</fullName>
    </alternativeName>
</protein>
<dbReference type="InterPro" id="IPR012094">
    <property type="entry name" value="tRNA_Ile_lys_synt"/>
</dbReference>
<comment type="caution">
    <text evidence="10">The sequence shown here is derived from an EMBL/GenBank/DDBJ whole genome shotgun (WGS) entry which is preliminary data.</text>
</comment>
<sequence length="463" mass="53544">MENAVRKFIDKHSLLHQGARVLVGVSGGPDSMALLHFLSTVREEWNLDLQVLSVDHQLRGEESEGDFNYVKQICKDWGLTFHGTSLDVRSHARTERISMEVAARELRYKFFAQKMTELHADYLALGHHGDDQVETLVMKLVRSATSTSFQGIPVQRPLAGGMIIRPLLAVTKSEIEVYCETHNIIPRIDATNLESIHTRNYYRHHVIPLLKEKNANLHRTAQHLSENLEEDETYMQKQAKKVLDEAVVFNHEKHQVIMDINLFKKHDQSLQRRAFHLILNYLYETIPSHLSYVHEEQFFSLIRKSHGNTKLDFPHCLKLNRAYDRLTFYFEQSYPLQENFNQMLVLPGTTYLPDGSVIKATYTATIGKETPFSLYIAASGLSLPLYVRTRKNGDRMSWKGLQGTRKLKDIFIDEKIPIERRNSWPIVVDSNGHILWLVGLKKGKQIEVNDKQFVCIQYEKGHQ</sequence>
<evidence type="ECO:0000256" key="2">
    <source>
        <dbReference type="ARBA" id="ARBA00022490"/>
    </source>
</evidence>
<dbReference type="InterPro" id="IPR012796">
    <property type="entry name" value="Lysidine-tRNA-synth_C"/>
</dbReference>
<dbReference type="Gene3D" id="3.40.50.620">
    <property type="entry name" value="HUPs"/>
    <property type="match status" value="1"/>
</dbReference>
<evidence type="ECO:0000256" key="5">
    <source>
        <dbReference type="ARBA" id="ARBA00022741"/>
    </source>
</evidence>
<dbReference type="RefSeq" id="WP_379596021.1">
    <property type="nucleotide sequence ID" value="NZ_JBHUDE010000009.1"/>
</dbReference>
<reference evidence="11" key="1">
    <citation type="journal article" date="2019" name="Int. J. Syst. Evol. Microbiol.">
        <title>The Global Catalogue of Microorganisms (GCM) 10K type strain sequencing project: providing services to taxonomists for standard genome sequencing and annotation.</title>
        <authorList>
            <consortium name="The Broad Institute Genomics Platform"/>
            <consortium name="The Broad Institute Genome Sequencing Center for Infectious Disease"/>
            <person name="Wu L."/>
            <person name="Ma J."/>
        </authorList>
    </citation>
    <scope>NUCLEOTIDE SEQUENCE [LARGE SCALE GENOMIC DNA]</scope>
    <source>
        <strain evidence="11">CGMCC 1.12376</strain>
    </source>
</reference>
<dbReference type="CDD" id="cd01992">
    <property type="entry name" value="TilS_N"/>
    <property type="match status" value="1"/>
</dbReference>
<dbReference type="EC" id="6.3.4.19" evidence="8"/>
<dbReference type="PANTHER" id="PTHR43033:SF1">
    <property type="entry name" value="TRNA(ILE)-LYSIDINE SYNTHASE-RELATED"/>
    <property type="match status" value="1"/>
</dbReference>
<dbReference type="SUPFAM" id="SSF52402">
    <property type="entry name" value="Adenine nucleotide alpha hydrolases-like"/>
    <property type="match status" value="1"/>
</dbReference>
<name>A0ABW4HMD2_9BACI</name>
<dbReference type="SMART" id="SM00977">
    <property type="entry name" value="TilS_C"/>
    <property type="match status" value="1"/>
</dbReference>
<dbReference type="Pfam" id="PF09179">
    <property type="entry name" value="TilS"/>
    <property type="match status" value="1"/>
</dbReference>
<keyword evidence="4 8" id="KW-0819">tRNA processing</keyword>